<comment type="pathway">
    <text evidence="1">Cofactor biosynthesis; ubiquinone biosynthesis.</text>
</comment>
<dbReference type="Proteomes" id="UP000537862">
    <property type="component" value="Unassembled WGS sequence"/>
</dbReference>
<dbReference type="RefSeq" id="WP_171680371.1">
    <property type="nucleotide sequence ID" value="NZ_JABGBN010000003.1"/>
</dbReference>
<evidence type="ECO:0000256" key="1">
    <source>
        <dbReference type="HAMAP-Rule" id="MF_02216"/>
    </source>
</evidence>
<dbReference type="InterPro" id="IPR007475">
    <property type="entry name" value="UbiK"/>
</dbReference>
<dbReference type="HAMAP" id="MF_02216">
    <property type="entry name" value="UbiK"/>
    <property type="match status" value="1"/>
</dbReference>
<dbReference type="UniPathway" id="UPA00232"/>
<keyword evidence="1" id="KW-0831">Ubiquinone biosynthesis</keyword>
<evidence type="ECO:0000313" key="2">
    <source>
        <dbReference type="EMBL" id="NOL51672.1"/>
    </source>
</evidence>
<dbReference type="GO" id="GO:0006744">
    <property type="term" value="P:ubiquinone biosynthetic process"/>
    <property type="evidence" value="ECO:0007669"/>
    <property type="project" value="UniProtKB-UniRule"/>
</dbReference>
<comment type="subcellular location">
    <subcellularLocation>
        <location evidence="1">Cytoplasm</location>
    </subcellularLocation>
</comment>
<name>A0A849P7B4_9BURK</name>
<organism evidence="2 3">
    <name type="scientific">Pelistega suis</name>
    <dbReference type="NCBI Taxonomy" id="1631957"/>
    <lineage>
        <taxon>Bacteria</taxon>
        <taxon>Pseudomonadati</taxon>
        <taxon>Pseudomonadota</taxon>
        <taxon>Betaproteobacteria</taxon>
        <taxon>Burkholderiales</taxon>
        <taxon>Alcaligenaceae</taxon>
        <taxon>Pelistega</taxon>
    </lineage>
</organism>
<reference evidence="2 3" key="1">
    <citation type="submission" date="2020-05" db="EMBL/GenBank/DDBJ databases">
        <authorList>
            <person name="Niu N."/>
        </authorList>
    </citation>
    <scope>NUCLEOTIDE SEQUENCE [LARGE SCALE GENOMIC DNA]</scope>
    <source>
        <strain evidence="2 3">3340-03</strain>
    </source>
</reference>
<keyword evidence="3" id="KW-1185">Reference proteome</keyword>
<proteinExistence type="inferred from homology"/>
<dbReference type="EMBL" id="JABGBN010000003">
    <property type="protein sequence ID" value="NOL51672.1"/>
    <property type="molecule type" value="Genomic_DNA"/>
</dbReference>
<gene>
    <name evidence="1" type="primary">ubiK</name>
    <name evidence="2" type="ORF">HKX39_05735</name>
</gene>
<protein>
    <recommendedName>
        <fullName evidence="1">Ubiquinone biosynthesis accessory factor UbiK</fullName>
    </recommendedName>
</protein>
<accession>A0A849P7B4</accession>
<dbReference type="PANTHER" id="PTHR38040:SF1">
    <property type="entry name" value="UBIQUINONE BIOSYNTHESIS ACCESSORY FACTOR UBIK"/>
    <property type="match status" value="1"/>
</dbReference>
<sequence length="78" mass="8927">MINPNQMFEEFQKNVQELIAKSPAADIEKNVKAFMAQGFAKMDLVTREEFDIQRALVDSLRERVEALEAAVAKLEENK</sequence>
<comment type="similarity">
    <text evidence="1">Belongs to the UbiK family.</text>
</comment>
<evidence type="ECO:0000313" key="3">
    <source>
        <dbReference type="Proteomes" id="UP000537862"/>
    </source>
</evidence>
<comment type="caution">
    <text evidence="2">The sequence shown here is derived from an EMBL/GenBank/DDBJ whole genome shotgun (WGS) entry which is preliminary data.</text>
</comment>
<dbReference type="AlphaFoldDB" id="A0A849P7B4"/>
<feature type="coiled-coil region" evidence="1">
    <location>
        <begin position="50"/>
        <end position="77"/>
    </location>
</feature>
<comment type="function">
    <text evidence="1">Required for efficient ubiquinone (coenzyme Q) biosynthesis. UbiK is probably an accessory factor of Ubi enzymes and facilitates ubiquinone biosynthesis by acting as an assembly factor, a targeting factor, or both.</text>
</comment>
<keyword evidence="1" id="KW-0175">Coiled coil</keyword>
<dbReference type="GO" id="GO:0005737">
    <property type="term" value="C:cytoplasm"/>
    <property type="evidence" value="ECO:0007669"/>
    <property type="project" value="UniProtKB-SubCell"/>
</dbReference>
<keyword evidence="1" id="KW-0963">Cytoplasm</keyword>
<dbReference type="Pfam" id="PF04380">
    <property type="entry name" value="BMFP"/>
    <property type="match status" value="1"/>
</dbReference>
<dbReference type="PANTHER" id="PTHR38040">
    <property type="entry name" value="UBIQUINONE BIOSYNTHESIS ACCESSORY FACTOR UBIK"/>
    <property type="match status" value="1"/>
</dbReference>